<dbReference type="PROSITE" id="PS51900">
    <property type="entry name" value="CB"/>
    <property type="match status" value="1"/>
</dbReference>
<dbReference type="Gene3D" id="1.10.443.10">
    <property type="entry name" value="Intergrase catalytic core"/>
    <property type="match status" value="1"/>
</dbReference>
<keyword evidence="9" id="KW-1185">Reference proteome</keyword>
<keyword evidence="2" id="KW-0229">DNA integration</keyword>
<evidence type="ECO:0000259" key="6">
    <source>
        <dbReference type="PROSITE" id="PS51898"/>
    </source>
</evidence>
<keyword evidence="3 5" id="KW-0238">DNA-binding</keyword>
<protein>
    <submittedName>
        <fullName evidence="8">Site-specific integrase</fullName>
    </submittedName>
</protein>
<dbReference type="InterPro" id="IPR002104">
    <property type="entry name" value="Integrase_catalytic"/>
</dbReference>
<dbReference type="Pfam" id="PF00589">
    <property type="entry name" value="Phage_integrase"/>
    <property type="match status" value="1"/>
</dbReference>
<organism evidence="8 9">
    <name type="scientific">Actinomadura chibensis</name>
    <dbReference type="NCBI Taxonomy" id="392828"/>
    <lineage>
        <taxon>Bacteria</taxon>
        <taxon>Bacillati</taxon>
        <taxon>Actinomycetota</taxon>
        <taxon>Actinomycetes</taxon>
        <taxon>Streptosporangiales</taxon>
        <taxon>Thermomonosporaceae</taxon>
        <taxon>Actinomadura</taxon>
    </lineage>
</organism>
<dbReference type="InterPro" id="IPR058717">
    <property type="entry name" value="Phage_L5_Integrase_N"/>
</dbReference>
<dbReference type="Pfam" id="PF26003">
    <property type="entry name" value="Integrase_N_phage"/>
    <property type="match status" value="1"/>
</dbReference>
<evidence type="ECO:0000259" key="7">
    <source>
        <dbReference type="PROSITE" id="PS51900"/>
    </source>
</evidence>
<gene>
    <name evidence="8" type="ORF">FXF69_10665</name>
</gene>
<dbReference type="InterPro" id="IPR011010">
    <property type="entry name" value="DNA_brk_join_enz"/>
</dbReference>
<evidence type="ECO:0000313" key="8">
    <source>
        <dbReference type="EMBL" id="TYB49511.1"/>
    </source>
</evidence>
<dbReference type="GO" id="GO:0015074">
    <property type="term" value="P:DNA integration"/>
    <property type="evidence" value="ECO:0007669"/>
    <property type="project" value="UniProtKB-KW"/>
</dbReference>
<dbReference type="Proteomes" id="UP000323380">
    <property type="component" value="Unassembled WGS sequence"/>
</dbReference>
<comment type="caution">
    <text evidence="8">The sequence shown here is derived from an EMBL/GenBank/DDBJ whole genome shotgun (WGS) entry which is preliminary data.</text>
</comment>
<dbReference type="EMBL" id="VSFG01000001">
    <property type="protein sequence ID" value="TYB49511.1"/>
    <property type="molecule type" value="Genomic_DNA"/>
</dbReference>
<dbReference type="PANTHER" id="PTHR30349:SF64">
    <property type="entry name" value="PROPHAGE INTEGRASE INTD-RELATED"/>
    <property type="match status" value="1"/>
</dbReference>
<dbReference type="CDD" id="cd01189">
    <property type="entry name" value="INT_ICEBs1_C_like"/>
    <property type="match status" value="1"/>
</dbReference>
<dbReference type="Pfam" id="PF14659">
    <property type="entry name" value="Phage_int_SAM_3"/>
    <property type="match status" value="1"/>
</dbReference>
<dbReference type="AlphaFoldDB" id="A0A5D0NZQ9"/>
<feature type="domain" description="Tyr recombinase" evidence="6">
    <location>
        <begin position="220"/>
        <end position="421"/>
    </location>
</feature>
<feature type="domain" description="Core-binding (CB)" evidence="7">
    <location>
        <begin position="71"/>
        <end position="152"/>
    </location>
</feature>
<dbReference type="STRING" id="1220554.GCA_001552135_03633"/>
<evidence type="ECO:0000256" key="2">
    <source>
        <dbReference type="ARBA" id="ARBA00022908"/>
    </source>
</evidence>
<sequence length="449" mass="50155">MAKGNKPGHRRFGNIRKLPSGRFQASYLAPNGQRRTAPETFQRKGDAEKWLTLAEAQILSGEWTDPERAKVKVGDYAAQWIEQRAGLRPRTVELYAWLLNKYIAPHLGGVTLGKLSTAMIREWRSTLLGSGVSPTMAAKAYRLLRAVLMTAVEEDKILLRNPCRVRGAGTEEAPERPVLTVAQVFELAERVGVRPVGNFRKLDSGEYRLRYRVKGGVMRRFPQTFATRMEAERTLWKLADDGHADVIQDDRLFAFILLATFASLRWGEITALRRCDLDLVNQTVSVRRAFVERSNGEMILGPPKSRAGIRTVTIPALIILYLDAHMDKYTGREPDALIFTGVKGGPLRRSGFNKLTNWRHVVEALGVPNLHFHDLRHTGNQLAADMGVSLRNLMARMGHDNERAAVRYQHRSAKGDRAIADGLNELVQAEHDQNDEGEDGAAGALVPVA</sequence>
<dbReference type="InterPro" id="IPR004107">
    <property type="entry name" value="Integrase_SAM-like_N"/>
</dbReference>
<evidence type="ECO:0000256" key="5">
    <source>
        <dbReference type="PROSITE-ProRule" id="PRU01248"/>
    </source>
</evidence>
<dbReference type="PANTHER" id="PTHR30349">
    <property type="entry name" value="PHAGE INTEGRASE-RELATED"/>
    <property type="match status" value="1"/>
</dbReference>
<dbReference type="GO" id="GO:0003677">
    <property type="term" value="F:DNA binding"/>
    <property type="evidence" value="ECO:0007669"/>
    <property type="project" value="UniProtKB-UniRule"/>
</dbReference>
<evidence type="ECO:0000256" key="3">
    <source>
        <dbReference type="ARBA" id="ARBA00023125"/>
    </source>
</evidence>
<dbReference type="RefSeq" id="WP_083980825.1">
    <property type="nucleotide sequence ID" value="NZ_VSFG01000001.1"/>
</dbReference>
<dbReference type="InterPro" id="IPR044068">
    <property type="entry name" value="CB"/>
</dbReference>
<dbReference type="InterPro" id="IPR013762">
    <property type="entry name" value="Integrase-like_cat_sf"/>
</dbReference>
<proteinExistence type="inferred from homology"/>
<comment type="similarity">
    <text evidence="1">Belongs to the 'phage' integrase family.</text>
</comment>
<dbReference type="GO" id="GO:0006310">
    <property type="term" value="P:DNA recombination"/>
    <property type="evidence" value="ECO:0007669"/>
    <property type="project" value="UniProtKB-KW"/>
</dbReference>
<evidence type="ECO:0000256" key="1">
    <source>
        <dbReference type="ARBA" id="ARBA00008857"/>
    </source>
</evidence>
<evidence type="ECO:0000256" key="4">
    <source>
        <dbReference type="ARBA" id="ARBA00023172"/>
    </source>
</evidence>
<dbReference type="InterPro" id="IPR050090">
    <property type="entry name" value="Tyrosine_recombinase_XerCD"/>
</dbReference>
<keyword evidence="4" id="KW-0233">DNA recombination</keyword>
<name>A0A5D0NZQ9_9ACTN</name>
<dbReference type="PROSITE" id="PS51898">
    <property type="entry name" value="TYR_RECOMBINASE"/>
    <property type="match status" value="1"/>
</dbReference>
<dbReference type="InterPro" id="IPR010998">
    <property type="entry name" value="Integrase_recombinase_N"/>
</dbReference>
<accession>A0A5D0NZQ9</accession>
<dbReference type="SUPFAM" id="SSF56349">
    <property type="entry name" value="DNA breaking-rejoining enzymes"/>
    <property type="match status" value="1"/>
</dbReference>
<dbReference type="Gene3D" id="1.10.150.130">
    <property type="match status" value="1"/>
</dbReference>
<reference evidence="8 9" key="1">
    <citation type="submission" date="2019-08" db="EMBL/GenBank/DDBJ databases">
        <title>Actinomadura sp. nov. CYP1-5 isolated from mountain soil.</title>
        <authorList>
            <person name="Songsumanus A."/>
            <person name="Kuncharoen N."/>
            <person name="Kudo T."/>
            <person name="Yuki M."/>
            <person name="Igarashi Y."/>
            <person name="Tanasupawat S."/>
        </authorList>
    </citation>
    <scope>NUCLEOTIDE SEQUENCE [LARGE SCALE GENOMIC DNA]</scope>
    <source>
        <strain evidence="8 9">JCM 14158</strain>
    </source>
</reference>
<evidence type="ECO:0000313" key="9">
    <source>
        <dbReference type="Proteomes" id="UP000323380"/>
    </source>
</evidence>